<keyword evidence="4" id="KW-1185">Reference proteome</keyword>
<accession>A0A4P9WQ75</accession>
<proteinExistence type="predicted"/>
<feature type="compositionally biased region" description="Basic and acidic residues" evidence="1">
    <location>
        <begin position="48"/>
        <end position="57"/>
    </location>
</feature>
<keyword evidence="2" id="KW-0732">Signal</keyword>
<gene>
    <name evidence="3" type="ORF">BDK51DRAFT_28941</name>
</gene>
<dbReference type="EMBL" id="KZ993937">
    <property type="protein sequence ID" value="RKO94313.1"/>
    <property type="molecule type" value="Genomic_DNA"/>
</dbReference>
<feature type="compositionally biased region" description="Acidic residues" evidence="1">
    <location>
        <begin position="58"/>
        <end position="68"/>
    </location>
</feature>
<organism evidence="3 4">
    <name type="scientific">Blyttiomyces helicus</name>
    <dbReference type="NCBI Taxonomy" id="388810"/>
    <lineage>
        <taxon>Eukaryota</taxon>
        <taxon>Fungi</taxon>
        <taxon>Fungi incertae sedis</taxon>
        <taxon>Chytridiomycota</taxon>
        <taxon>Chytridiomycota incertae sedis</taxon>
        <taxon>Chytridiomycetes</taxon>
        <taxon>Chytridiomycetes incertae sedis</taxon>
        <taxon>Blyttiomyces</taxon>
    </lineage>
</organism>
<reference evidence="4" key="1">
    <citation type="journal article" date="2018" name="Nat. Microbiol.">
        <title>Leveraging single-cell genomics to expand the fungal tree of life.</title>
        <authorList>
            <person name="Ahrendt S.R."/>
            <person name="Quandt C.A."/>
            <person name="Ciobanu D."/>
            <person name="Clum A."/>
            <person name="Salamov A."/>
            <person name="Andreopoulos B."/>
            <person name="Cheng J.F."/>
            <person name="Woyke T."/>
            <person name="Pelin A."/>
            <person name="Henrissat B."/>
            <person name="Reynolds N.K."/>
            <person name="Benny G.L."/>
            <person name="Smith M.E."/>
            <person name="James T.Y."/>
            <person name="Grigoriev I.V."/>
        </authorList>
    </citation>
    <scope>NUCLEOTIDE SEQUENCE [LARGE SCALE GENOMIC DNA]</scope>
</reference>
<protein>
    <submittedName>
        <fullName evidence="3">Uncharacterized protein</fullName>
    </submittedName>
</protein>
<evidence type="ECO:0000313" key="4">
    <source>
        <dbReference type="Proteomes" id="UP000269721"/>
    </source>
</evidence>
<feature type="compositionally biased region" description="Basic and acidic residues" evidence="1">
    <location>
        <begin position="114"/>
        <end position="126"/>
    </location>
</feature>
<feature type="chain" id="PRO_5020767818" evidence="2">
    <location>
        <begin position="24"/>
        <end position="126"/>
    </location>
</feature>
<dbReference type="AlphaFoldDB" id="A0A4P9WQ75"/>
<evidence type="ECO:0000256" key="2">
    <source>
        <dbReference type="SAM" id="SignalP"/>
    </source>
</evidence>
<dbReference type="Proteomes" id="UP000269721">
    <property type="component" value="Unassembled WGS sequence"/>
</dbReference>
<feature type="region of interest" description="Disordered" evidence="1">
    <location>
        <begin position="48"/>
        <end position="126"/>
    </location>
</feature>
<sequence>MTRSSSLCFFLVLLGTSGSLLWGLLSPQSLPKAAGFFPDLFWRKEAPRELSKAKVVDDADDDKDDVDSDLGSKGEPVSSKSAKRLPSELSPSEIRPTKTARFTFSSADGDPDSPLDKKRDVRNLDA</sequence>
<evidence type="ECO:0000313" key="3">
    <source>
        <dbReference type="EMBL" id="RKO94313.1"/>
    </source>
</evidence>
<evidence type="ECO:0000256" key="1">
    <source>
        <dbReference type="SAM" id="MobiDB-lite"/>
    </source>
</evidence>
<feature type="signal peptide" evidence="2">
    <location>
        <begin position="1"/>
        <end position="23"/>
    </location>
</feature>
<name>A0A4P9WQ75_9FUNG</name>